<dbReference type="GO" id="GO:0006805">
    <property type="term" value="P:xenobiotic metabolic process"/>
    <property type="evidence" value="ECO:0007669"/>
    <property type="project" value="TreeGrafter"/>
</dbReference>
<feature type="non-terminal residue" evidence="5">
    <location>
        <position position="1"/>
    </location>
</feature>
<dbReference type="PRINTS" id="PR00463">
    <property type="entry name" value="EP450I"/>
</dbReference>
<evidence type="ECO:0000256" key="4">
    <source>
        <dbReference type="ARBA" id="ARBA00023004"/>
    </source>
</evidence>
<evidence type="ECO:0000256" key="1">
    <source>
        <dbReference type="ARBA" id="ARBA00001971"/>
    </source>
</evidence>
<organism evidence="5 6">
    <name type="scientific">Pleurodeles waltl</name>
    <name type="common">Iberian ribbed newt</name>
    <dbReference type="NCBI Taxonomy" id="8319"/>
    <lineage>
        <taxon>Eukaryota</taxon>
        <taxon>Metazoa</taxon>
        <taxon>Chordata</taxon>
        <taxon>Craniata</taxon>
        <taxon>Vertebrata</taxon>
        <taxon>Euteleostomi</taxon>
        <taxon>Amphibia</taxon>
        <taxon>Batrachia</taxon>
        <taxon>Caudata</taxon>
        <taxon>Salamandroidea</taxon>
        <taxon>Salamandridae</taxon>
        <taxon>Pleurodelinae</taxon>
        <taxon>Pleurodeles</taxon>
    </lineage>
</organism>
<keyword evidence="4" id="KW-0408">Iron</keyword>
<keyword evidence="6" id="KW-1185">Reference proteome</keyword>
<comment type="caution">
    <text evidence="5">The sequence shown here is derived from an EMBL/GenBank/DDBJ whole genome shotgun (WGS) entry which is preliminary data.</text>
</comment>
<dbReference type="Pfam" id="PF00067">
    <property type="entry name" value="p450"/>
    <property type="match status" value="1"/>
</dbReference>
<dbReference type="Proteomes" id="UP001066276">
    <property type="component" value="Chromosome 5"/>
</dbReference>
<dbReference type="InterPro" id="IPR036396">
    <property type="entry name" value="Cyt_P450_sf"/>
</dbReference>
<dbReference type="GO" id="GO:0020037">
    <property type="term" value="F:heme binding"/>
    <property type="evidence" value="ECO:0007669"/>
    <property type="project" value="InterPro"/>
</dbReference>
<comment type="similarity">
    <text evidence="2">Belongs to the cytochrome P450 family.</text>
</comment>
<dbReference type="GO" id="GO:0005506">
    <property type="term" value="F:iron ion binding"/>
    <property type="evidence" value="ECO:0007669"/>
    <property type="project" value="InterPro"/>
</dbReference>
<keyword evidence="3" id="KW-0479">Metal-binding</keyword>
<dbReference type="InterPro" id="IPR001128">
    <property type="entry name" value="Cyt_P450"/>
</dbReference>
<proteinExistence type="inferred from homology"/>
<dbReference type="Gene3D" id="1.10.630.10">
    <property type="entry name" value="Cytochrome P450"/>
    <property type="match status" value="1"/>
</dbReference>
<protein>
    <submittedName>
        <fullName evidence="5">Uncharacterized protein</fullName>
    </submittedName>
</protein>
<dbReference type="GO" id="GO:0005737">
    <property type="term" value="C:cytoplasm"/>
    <property type="evidence" value="ECO:0007669"/>
    <property type="project" value="TreeGrafter"/>
</dbReference>
<evidence type="ECO:0000313" key="5">
    <source>
        <dbReference type="EMBL" id="KAJ1149064.1"/>
    </source>
</evidence>
<name>A0AAV7R9U0_PLEWA</name>
<accession>A0AAV7R9U0</accession>
<gene>
    <name evidence="5" type="ORF">NDU88_001882</name>
</gene>
<dbReference type="PANTHER" id="PTHR24300:SF302">
    <property type="entry name" value="CYTOCHROME P450"/>
    <property type="match status" value="1"/>
</dbReference>
<dbReference type="AlphaFoldDB" id="A0AAV7R9U0"/>
<dbReference type="SUPFAM" id="SSF48264">
    <property type="entry name" value="Cytochrome P450"/>
    <property type="match status" value="1"/>
</dbReference>
<dbReference type="GO" id="GO:0006082">
    <property type="term" value="P:organic acid metabolic process"/>
    <property type="evidence" value="ECO:0007669"/>
    <property type="project" value="TreeGrafter"/>
</dbReference>
<comment type="cofactor">
    <cofactor evidence="1">
        <name>heme</name>
        <dbReference type="ChEBI" id="CHEBI:30413"/>
    </cofactor>
</comment>
<dbReference type="InterPro" id="IPR002401">
    <property type="entry name" value="Cyt_P450_E_grp-I"/>
</dbReference>
<reference evidence="5" key="1">
    <citation type="journal article" date="2022" name="bioRxiv">
        <title>Sequencing and chromosome-scale assembly of the giantPleurodeles waltlgenome.</title>
        <authorList>
            <person name="Brown T."/>
            <person name="Elewa A."/>
            <person name="Iarovenko S."/>
            <person name="Subramanian E."/>
            <person name="Araus A.J."/>
            <person name="Petzold A."/>
            <person name="Susuki M."/>
            <person name="Suzuki K.-i.T."/>
            <person name="Hayashi T."/>
            <person name="Toyoda A."/>
            <person name="Oliveira C."/>
            <person name="Osipova E."/>
            <person name="Leigh N.D."/>
            <person name="Simon A."/>
            <person name="Yun M.H."/>
        </authorList>
    </citation>
    <scope>NUCLEOTIDE SEQUENCE</scope>
    <source>
        <strain evidence="5">20211129_DDA</strain>
        <tissue evidence="5">Liver</tissue>
    </source>
</reference>
<sequence>LYREYGPIFSVQMGRKKCVVLAGYKTVKDALVNHADEFGEREKIHIFQKTDEG</sequence>
<feature type="non-terminal residue" evidence="5">
    <location>
        <position position="53"/>
    </location>
</feature>
<dbReference type="InterPro" id="IPR050182">
    <property type="entry name" value="Cytochrome_P450_fam2"/>
</dbReference>
<dbReference type="EMBL" id="JANPWB010000009">
    <property type="protein sequence ID" value="KAJ1149064.1"/>
    <property type="molecule type" value="Genomic_DNA"/>
</dbReference>
<dbReference type="PANTHER" id="PTHR24300">
    <property type="entry name" value="CYTOCHROME P450 508A4-RELATED"/>
    <property type="match status" value="1"/>
</dbReference>
<evidence type="ECO:0000256" key="3">
    <source>
        <dbReference type="ARBA" id="ARBA00022723"/>
    </source>
</evidence>
<evidence type="ECO:0000256" key="2">
    <source>
        <dbReference type="ARBA" id="ARBA00010617"/>
    </source>
</evidence>
<dbReference type="GO" id="GO:0016712">
    <property type="term" value="F:oxidoreductase activity, acting on paired donors, with incorporation or reduction of molecular oxygen, reduced flavin or flavoprotein as one donor, and incorporation of one atom of oxygen"/>
    <property type="evidence" value="ECO:0007669"/>
    <property type="project" value="TreeGrafter"/>
</dbReference>
<evidence type="ECO:0000313" key="6">
    <source>
        <dbReference type="Proteomes" id="UP001066276"/>
    </source>
</evidence>